<feature type="compositionally biased region" description="Basic and acidic residues" evidence="1">
    <location>
        <begin position="74"/>
        <end position="85"/>
    </location>
</feature>
<proteinExistence type="predicted"/>
<dbReference type="AlphaFoldDB" id="A0A1I7YPA1"/>
<protein>
    <submittedName>
        <fullName evidence="3">NR LBD domain-containing protein</fullName>
    </submittedName>
</protein>
<evidence type="ECO:0000313" key="3">
    <source>
        <dbReference type="WBParaSite" id="L893_g18345.t1"/>
    </source>
</evidence>
<dbReference type="Proteomes" id="UP000095287">
    <property type="component" value="Unplaced"/>
</dbReference>
<evidence type="ECO:0000256" key="1">
    <source>
        <dbReference type="SAM" id="MobiDB-lite"/>
    </source>
</evidence>
<reference evidence="3" key="1">
    <citation type="submission" date="2016-11" db="UniProtKB">
        <authorList>
            <consortium name="WormBaseParasite"/>
        </authorList>
    </citation>
    <scope>IDENTIFICATION</scope>
</reference>
<name>A0A1I7YPA1_9BILA</name>
<feature type="region of interest" description="Disordered" evidence="1">
    <location>
        <begin position="73"/>
        <end position="94"/>
    </location>
</feature>
<keyword evidence="2" id="KW-1185">Reference proteome</keyword>
<evidence type="ECO:0000313" key="2">
    <source>
        <dbReference type="Proteomes" id="UP000095287"/>
    </source>
</evidence>
<sequence>MYKVYECQLTQWKAIESCYNHQKLDGLLILIFAREAFILIVFHGPARSQRDCPTGKQHDQKIRDGCGRSCHSTKVKDRGTKEENRQNTALSTSAKEDIVPRRDWRTFESLLDHDNAAFVMGTLDFPTLDNVSR</sequence>
<organism evidence="2 3">
    <name type="scientific">Steinernema glaseri</name>
    <dbReference type="NCBI Taxonomy" id="37863"/>
    <lineage>
        <taxon>Eukaryota</taxon>
        <taxon>Metazoa</taxon>
        <taxon>Ecdysozoa</taxon>
        <taxon>Nematoda</taxon>
        <taxon>Chromadorea</taxon>
        <taxon>Rhabditida</taxon>
        <taxon>Tylenchina</taxon>
        <taxon>Panagrolaimomorpha</taxon>
        <taxon>Strongyloidoidea</taxon>
        <taxon>Steinernematidae</taxon>
        <taxon>Steinernema</taxon>
    </lineage>
</organism>
<accession>A0A1I7YPA1</accession>
<dbReference type="WBParaSite" id="L893_g18345.t1">
    <property type="protein sequence ID" value="L893_g18345.t1"/>
    <property type="gene ID" value="L893_g18345"/>
</dbReference>